<dbReference type="SUPFAM" id="SSF53756">
    <property type="entry name" value="UDP-Glycosyltransferase/glycogen phosphorylase"/>
    <property type="match status" value="1"/>
</dbReference>
<evidence type="ECO:0000259" key="4">
    <source>
        <dbReference type="Pfam" id="PF13439"/>
    </source>
</evidence>
<comment type="caution">
    <text evidence="5">The sequence shown here is derived from an EMBL/GenBank/DDBJ whole genome shotgun (WGS) entry which is preliminary data.</text>
</comment>
<dbReference type="PANTHER" id="PTHR12526">
    <property type="entry name" value="GLYCOSYLTRANSFERASE"/>
    <property type="match status" value="1"/>
</dbReference>
<dbReference type="STRING" id="1776.BHQ18_16335"/>
<evidence type="ECO:0000256" key="1">
    <source>
        <dbReference type="ARBA" id="ARBA00022676"/>
    </source>
</evidence>
<sequence>MKIAMVSEHASPLAALGGVDAGGQNVHVAELSAALTRRGHQVNVYTRRDDPALPERVHTPHGYTVVHVPAGPAEQLPKDELLGYMGPFARFLDTEWAVERPDVAHAHFWMSGVATQLVARHLDIPAVQTFHGLGVVKRRNQGAQDSSPPDRSHLEAAVARTATWVAATCTDEMFELMRMGCKRDRTSVVPCGVALDLFSPDGPVAPRTDRRRIVCAGRFVPRMGFDTVVRALAHLPATELVIAGGPDGAAVHSDPEARRLLALAEQLDVADRLQLYGSVARADLPAVLRSADVVACTPWYEPFGLVPLEAMACGVPVVASAVGGMLDTVVHDVTGLLVKPKNPDELAKAVNDLLRDDFMRQSMGASGRDRARARYSWDRVAADTERIYDRVVPHRAPAARATSASSG</sequence>
<dbReference type="Gene3D" id="3.40.50.2000">
    <property type="entry name" value="Glycogen Phosphorylase B"/>
    <property type="match status" value="2"/>
</dbReference>
<accession>A0A1E3RH88</accession>
<evidence type="ECO:0000259" key="3">
    <source>
        <dbReference type="Pfam" id="PF00534"/>
    </source>
</evidence>
<name>A0A1E3RH88_MYCFV</name>
<dbReference type="PANTHER" id="PTHR12526:SF635">
    <property type="entry name" value="GLYCOSYL TRANSFERASE GROUP 1"/>
    <property type="match status" value="1"/>
</dbReference>
<keyword evidence="2 5" id="KW-0808">Transferase</keyword>
<dbReference type="InterPro" id="IPR001296">
    <property type="entry name" value="Glyco_trans_1"/>
</dbReference>
<dbReference type="RefSeq" id="WP_069414738.1">
    <property type="nucleotide sequence ID" value="NZ_JACKUL010000035.1"/>
</dbReference>
<organism evidence="5 6">
    <name type="scientific">Mycolicibacterium flavescens</name>
    <name type="common">Mycobacterium flavescens</name>
    <dbReference type="NCBI Taxonomy" id="1776"/>
    <lineage>
        <taxon>Bacteria</taxon>
        <taxon>Bacillati</taxon>
        <taxon>Actinomycetota</taxon>
        <taxon>Actinomycetes</taxon>
        <taxon>Mycobacteriales</taxon>
        <taxon>Mycobacteriaceae</taxon>
        <taxon>Mycolicibacterium</taxon>
    </lineage>
</organism>
<evidence type="ECO:0000313" key="5">
    <source>
        <dbReference type="EMBL" id="ODQ89223.1"/>
    </source>
</evidence>
<feature type="domain" description="Glycosyl transferase family 1" evidence="3">
    <location>
        <begin position="207"/>
        <end position="369"/>
    </location>
</feature>
<feature type="domain" description="Glycosyltransferase subfamily 4-like N-terminal" evidence="4">
    <location>
        <begin position="22"/>
        <end position="196"/>
    </location>
</feature>
<dbReference type="GO" id="GO:0016757">
    <property type="term" value="F:glycosyltransferase activity"/>
    <property type="evidence" value="ECO:0007669"/>
    <property type="project" value="UniProtKB-KW"/>
</dbReference>
<dbReference type="AlphaFoldDB" id="A0A1E3RH88"/>
<dbReference type="OrthoDB" id="9810929at2"/>
<keyword evidence="1" id="KW-0328">Glycosyltransferase</keyword>
<dbReference type="EMBL" id="MIHA01000011">
    <property type="protein sequence ID" value="ODQ89223.1"/>
    <property type="molecule type" value="Genomic_DNA"/>
</dbReference>
<dbReference type="Proteomes" id="UP000094053">
    <property type="component" value="Unassembled WGS sequence"/>
</dbReference>
<keyword evidence="6" id="KW-1185">Reference proteome</keyword>
<evidence type="ECO:0000313" key="6">
    <source>
        <dbReference type="Proteomes" id="UP000094053"/>
    </source>
</evidence>
<dbReference type="InterPro" id="IPR028098">
    <property type="entry name" value="Glyco_trans_4-like_N"/>
</dbReference>
<reference evidence="6" key="1">
    <citation type="submission" date="2016-09" db="EMBL/GenBank/DDBJ databases">
        <authorList>
            <person name="Greninger A.L."/>
            <person name="Jerome K.R."/>
            <person name="Mcnair B."/>
            <person name="Wallis C."/>
            <person name="Fang F."/>
        </authorList>
    </citation>
    <scope>NUCLEOTIDE SEQUENCE [LARGE SCALE GENOMIC DNA]</scope>
    <source>
        <strain evidence="6">M6</strain>
    </source>
</reference>
<evidence type="ECO:0000256" key="2">
    <source>
        <dbReference type="ARBA" id="ARBA00022679"/>
    </source>
</evidence>
<dbReference type="Pfam" id="PF00534">
    <property type="entry name" value="Glycos_transf_1"/>
    <property type="match status" value="1"/>
</dbReference>
<dbReference type="Pfam" id="PF13439">
    <property type="entry name" value="Glyco_transf_4"/>
    <property type="match status" value="1"/>
</dbReference>
<proteinExistence type="predicted"/>
<gene>
    <name evidence="5" type="ORF">BHQ18_16335</name>
</gene>
<protein>
    <submittedName>
        <fullName evidence="5">Glycosyl transferase</fullName>
    </submittedName>
</protein>